<dbReference type="Proteomes" id="UP000500953">
    <property type="component" value="Chromosome"/>
</dbReference>
<reference evidence="1 2" key="1">
    <citation type="journal article" date="2019" name="ACS Chem. Biol.">
        <title>Identification and Mobilization of a Cryptic Antibiotic Biosynthesis Gene Locus from a Human-Pathogenic Nocardia Isolate.</title>
        <authorList>
            <person name="Herisse M."/>
            <person name="Ishida K."/>
            <person name="Porter J.L."/>
            <person name="Howden B."/>
            <person name="Hertweck C."/>
            <person name="Stinear T.P."/>
            <person name="Pidot S.J."/>
        </authorList>
    </citation>
    <scope>NUCLEOTIDE SEQUENCE [LARGE SCALE GENOMIC DNA]</scope>
    <source>
        <strain evidence="1 2">AUSMDU00012715</strain>
    </source>
</reference>
<sequence length="105" mass="10829">MAGLLQADVDELHKLSGTLAGAALTITKINATSAASGIAAALPGSDLDAVCTQAGQYIDGAYQRVAAKLTAVAEKIEATSQWYLETDEDFAATMRTFDIHAAGGR</sequence>
<evidence type="ECO:0000313" key="1">
    <source>
        <dbReference type="EMBL" id="QIS18207.1"/>
    </source>
</evidence>
<dbReference type="AlphaFoldDB" id="A0A6G9YYK6"/>
<accession>A0A6G9YYK6</accession>
<protein>
    <recommendedName>
        <fullName evidence="3">ESX-1 secretion-associated protein</fullName>
    </recommendedName>
</protein>
<organism evidence="1 2">
    <name type="scientific">Nocardia terpenica</name>
    <dbReference type="NCBI Taxonomy" id="455432"/>
    <lineage>
        <taxon>Bacteria</taxon>
        <taxon>Bacillati</taxon>
        <taxon>Actinomycetota</taxon>
        <taxon>Actinomycetes</taxon>
        <taxon>Mycobacteriales</taxon>
        <taxon>Nocardiaceae</taxon>
        <taxon>Nocardia</taxon>
    </lineage>
</organism>
<evidence type="ECO:0008006" key="3">
    <source>
        <dbReference type="Google" id="ProtNLM"/>
    </source>
</evidence>
<gene>
    <name evidence="1" type="ORF">F6W96_07730</name>
</gene>
<evidence type="ECO:0000313" key="2">
    <source>
        <dbReference type="Proteomes" id="UP000500953"/>
    </source>
</evidence>
<name>A0A6G9YYK6_9NOCA</name>
<dbReference type="RefSeq" id="WP_167485527.1">
    <property type="nucleotide sequence ID" value="NZ_CP046173.1"/>
</dbReference>
<dbReference type="EMBL" id="CP046173">
    <property type="protein sequence ID" value="QIS18207.1"/>
    <property type="molecule type" value="Genomic_DNA"/>
</dbReference>
<proteinExistence type="predicted"/>